<dbReference type="RefSeq" id="WP_213498704.1">
    <property type="nucleotide sequence ID" value="NZ_CP074694.1"/>
</dbReference>
<reference evidence="2" key="1">
    <citation type="submission" date="2021-05" db="EMBL/GenBank/DDBJ databases">
        <title>Complete genome sequence of the cellulolytic planctomycete Telmatocola sphagniphila SP2T and characterization of the first cellulase from planctomycetes.</title>
        <authorList>
            <person name="Rakitin A.L."/>
            <person name="Beletsky A.V."/>
            <person name="Naumoff D.G."/>
            <person name="Kulichevskaya I.S."/>
            <person name="Mardanov A.V."/>
            <person name="Ravin N.V."/>
            <person name="Dedysh S.N."/>
        </authorList>
    </citation>
    <scope>NUCLEOTIDE SEQUENCE</scope>
    <source>
        <strain evidence="2">SP2T</strain>
    </source>
</reference>
<keyword evidence="3" id="KW-1185">Reference proteome</keyword>
<organism evidence="2 3">
    <name type="scientific">Telmatocola sphagniphila</name>
    <dbReference type="NCBI Taxonomy" id="1123043"/>
    <lineage>
        <taxon>Bacteria</taxon>
        <taxon>Pseudomonadati</taxon>
        <taxon>Planctomycetota</taxon>
        <taxon>Planctomycetia</taxon>
        <taxon>Gemmatales</taxon>
        <taxon>Gemmataceae</taxon>
    </lineage>
</organism>
<feature type="region of interest" description="Disordered" evidence="1">
    <location>
        <begin position="52"/>
        <end position="84"/>
    </location>
</feature>
<accession>A0A8E6B9R0</accession>
<evidence type="ECO:0000313" key="3">
    <source>
        <dbReference type="Proteomes" id="UP000676194"/>
    </source>
</evidence>
<proteinExistence type="predicted"/>
<protein>
    <submittedName>
        <fullName evidence="2">Uncharacterized protein</fullName>
    </submittedName>
</protein>
<dbReference type="AlphaFoldDB" id="A0A8E6B9R0"/>
<dbReference type="KEGG" id="tsph:KIH39_07490"/>
<evidence type="ECO:0000256" key="1">
    <source>
        <dbReference type="SAM" id="MobiDB-lite"/>
    </source>
</evidence>
<sequence length="84" mass="9311">MFEVTAQFEENELRSGNERESELKLIERRAGCDDFSPTFRVFPACSQRLGFSPPRGGLSSGEESPLDTSFDSGGPLGFVYDRSL</sequence>
<dbReference type="Proteomes" id="UP000676194">
    <property type="component" value="Chromosome"/>
</dbReference>
<evidence type="ECO:0000313" key="2">
    <source>
        <dbReference type="EMBL" id="QVL33741.1"/>
    </source>
</evidence>
<name>A0A8E6B9R0_9BACT</name>
<gene>
    <name evidence="2" type="ORF">KIH39_07490</name>
</gene>
<dbReference type="EMBL" id="CP074694">
    <property type="protein sequence ID" value="QVL33741.1"/>
    <property type="molecule type" value="Genomic_DNA"/>
</dbReference>